<gene>
    <name evidence="11" type="ORF">INT44_009314</name>
</gene>
<feature type="transmembrane region" description="Helical" evidence="9">
    <location>
        <begin position="483"/>
        <end position="500"/>
    </location>
</feature>
<feature type="transmembrane region" description="Helical" evidence="9">
    <location>
        <begin position="506"/>
        <end position="528"/>
    </location>
</feature>
<dbReference type="PANTHER" id="PTHR22950:SF692">
    <property type="entry name" value="TRANSMEMBRANE AMINO ACID TRANSPORTER FAMILY PROTEIN"/>
    <property type="match status" value="1"/>
</dbReference>
<evidence type="ECO:0000256" key="3">
    <source>
        <dbReference type="ARBA" id="ARBA00022448"/>
    </source>
</evidence>
<proteinExistence type="inferred from homology"/>
<evidence type="ECO:0000313" key="11">
    <source>
        <dbReference type="EMBL" id="KAG2184299.1"/>
    </source>
</evidence>
<evidence type="ECO:0000256" key="7">
    <source>
        <dbReference type="ARBA" id="ARBA00023136"/>
    </source>
</evidence>
<dbReference type="AlphaFoldDB" id="A0A8H7UMJ4"/>
<feature type="transmembrane region" description="Helical" evidence="9">
    <location>
        <begin position="308"/>
        <end position="326"/>
    </location>
</feature>
<evidence type="ECO:0000313" key="12">
    <source>
        <dbReference type="Proteomes" id="UP000612746"/>
    </source>
</evidence>
<sequence length="563" mass="61816">MAEFSGNDSPQDGSNPRPQAPRNIHPSQFARPDQHHESLGPHYDPETDMFLSGSPQSLKQKIGSFVGSYSRTSMTFMAENLSIPVSATRHLEDDNDFDRQSVMTHLSRWDSRRSTYPNLEIERRSSAGSYGVGEYTPLLLPKLDKIPTISITSIAEDYHFDPHSIQGAAQKSSYMQSVFNSINILIGIGILSLPLGFKCAGWVIGSAVFAFCCGLTMYTAKLLSKCLSRGENSRTYGDMGDAAFGFRGRVLVSMLFLTELITSSVALVVLLGDGIQSLVPGYDTMAVRCISWFIVTPMLFLPVRQLSYTSLFGIISAGALLVILIYDGLTKSHAPGSLLEPADTSIWPEEWNTVPLSFGLIMAGFAGHAVLPSVHHDMEEPKKYNKMVNTTYVIVTAVYALMASAGYAMFGSATMEEITQNISATPGYNQALNRFAVILIALNPIAKYALTLNPVNLTWEIWLFSSDNIDHFCGGDRRKVVKFVGKLLVSAFVVLLAYLIPGFDKVMALLGAFFSITISGSFPLLCHMKLFHDTMPKWELALNAVLFAISVSMAIFGTAWSFM</sequence>
<feature type="transmembrane region" description="Helical" evidence="9">
    <location>
        <begin position="353"/>
        <end position="371"/>
    </location>
</feature>
<keyword evidence="6 9" id="KW-1133">Transmembrane helix</keyword>
<keyword evidence="5" id="KW-0029">Amino-acid transport</keyword>
<feature type="transmembrane region" description="Helical" evidence="9">
    <location>
        <begin position="431"/>
        <end position="450"/>
    </location>
</feature>
<keyword evidence="4 9" id="KW-0812">Transmembrane</keyword>
<feature type="transmembrane region" description="Helical" evidence="9">
    <location>
        <begin position="203"/>
        <end position="224"/>
    </location>
</feature>
<dbReference type="GO" id="GO:0015179">
    <property type="term" value="F:L-amino acid transmembrane transporter activity"/>
    <property type="evidence" value="ECO:0007669"/>
    <property type="project" value="TreeGrafter"/>
</dbReference>
<comment type="subcellular location">
    <subcellularLocation>
        <location evidence="1">Membrane</location>
        <topology evidence="1">Multi-pass membrane protein</topology>
    </subcellularLocation>
</comment>
<dbReference type="Proteomes" id="UP000612746">
    <property type="component" value="Unassembled WGS sequence"/>
</dbReference>
<name>A0A8H7UMJ4_9FUNG</name>
<dbReference type="EMBL" id="JAEPRA010000006">
    <property type="protein sequence ID" value="KAG2184299.1"/>
    <property type="molecule type" value="Genomic_DNA"/>
</dbReference>
<dbReference type="PANTHER" id="PTHR22950">
    <property type="entry name" value="AMINO ACID TRANSPORTER"/>
    <property type="match status" value="1"/>
</dbReference>
<accession>A0A8H7UMJ4</accession>
<feature type="transmembrane region" description="Helical" evidence="9">
    <location>
        <begin position="392"/>
        <end position="411"/>
    </location>
</feature>
<feature type="transmembrane region" description="Helical" evidence="9">
    <location>
        <begin position="284"/>
        <end position="301"/>
    </location>
</feature>
<feature type="compositionally biased region" description="Polar residues" evidence="8">
    <location>
        <begin position="1"/>
        <end position="17"/>
    </location>
</feature>
<dbReference type="Pfam" id="PF01490">
    <property type="entry name" value="Aa_trans"/>
    <property type="match status" value="1"/>
</dbReference>
<keyword evidence="12" id="KW-1185">Reference proteome</keyword>
<dbReference type="InterPro" id="IPR013057">
    <property type="entry name" value="AA_transpt_TM"/>
</dbReference>
<evidence type="ECO:0000256" key="5">
    <source>
        <dbReference type="ARBA" id="ARBA00022970"/>
    </source>
</evidence>
<feature type="transmembrane region" description="Helical" evidence="9">
    <location>
        <begin position="250"/>
        <end position="272"/>
    </location>
</feature>
<feature type="compositionally biased region" description="Basic and acidic residues" evidence="8">
    <location>
        <begin position="32"/>
        <end position="45"/>
    </location>
</feature>
<evidence type="ECO:0000256" key="2">
    <source>
        <dbReference type="ARBA" id="ARBA00008066"/>
    </source>
</evidence>
<comment type="similarity">
    <text evidence="2">Belongs to the amino acid/polyamine transporter 2 family.</text>
</comment>
<feature type="region of interest" description="Disordered" evidence="8">
    <location>
        <begin position="1"/>
        <end position="55"/>
    </location>
</feature>
<keyword evidence="7 9" id="KW-0472">Membrane</keyword>
<organism evidence="11 12">
    <name type="scientific">Umbelopsis vinacea</name>
    <dbReference type="NCBI Taxonomy" id="44442"/>
    <lineage>
        <taxon>Eukaryota</taxon>
        <taxon>Fungi</taxon>
        <taxon>Fungi incertae sedis</taxon>
        <taxon>Mucoromycota</taxon>
        <taxon>Mucoromycotina</taxon>
        <taxon>Umbelopsidomycetes</taxon>
        <taxon>Umbelopsidales</taxon>
        <taxon>Umbelopsidaceae</taxon>
        <taxon>Umbelopsis</taxon>
    </lineage>
</organism>
<evidence type="ECO:0000259" key="10">
    <source>
        <dbReference type="Pfam" id="PF01490"/>
    </source>
</evidence>
<comment type="caution">
    <text evidence="11">The sequence shown here is derived from an EMBL/GenBank/DDBJ whole genome shotgun (WGS) entry which is preliminary data.</text>
</comment>
<keyword evidence="3" id="KW-0813">Transport</keyword>
<feature type="transmembrane region" description="Helical" evidence="9">
    <location>
        <begin position="540"/>
        <end position="562"/>
    </location>
</feature>
<reference evidence="11" key="1">
    <citation type="submission" date="2020-12" db="EMBL/GenBank/DDBJ databases">
        <title>Metabolic potential, ecology and presence of endohyphal bacteria is reflected in genomic diversity of Mucoromycotina.</title>
        <authorList>
            <person name="Muszewska A."/>
            <person name="Okrasinska A."/>
            <person name="Steczkiewicz K."/>
            <person name="Drgas O."/>
            <person name="Orlowska M."/>
            <person name="Perlinska-Lenart U."/>
            <person name="Aleksandrzak-Piekarczyk T."/>
            <person name="Szatraj K."/>
            <person name="Zielenkiewicz U."/>
            <person name="Pilsyk S."/>
            <person name="Malc E."/>
            <person name="Mieczkowski P."/>
            <person name="Kruszewska J.S."/>
            <person name="Biernat P."/>
            <person name="Pawlowska J."/>
        </authorList>
    </citation>
    <scope>NUCLEOTIDE SEQUENCE</scope>
    <source>
        <strain evidence="11">WA0000051536</strain>
    </source>
</reference>
<protein>
    <recommendedName>
        <fullName evidence="10">Amino acid transporter transmembrane domain-containing protein</fullName>
    </recommendedName>
</protein>
<feature type="domain" description="Amino acid transporter transmembrane" evidence="10">
    <location>
        <begin position="171"/>
        <end position="561"/>
    </location>
</feature>
<evidence type="ECO:0000256" key="9">
    <source>
        <dbReference type="SAM" id="Phobius"/>
    </source>
</evidence>
<dbReference type="GO" id="GO:0005774">
    <property type="term" value="C:vacuolar membrane"/>
    <property type="evidence" value="ECO:0007669"/>
    <property type="project" value="TreeGrafter"/>
</dbReference>
<evidence type="ECO:0000256" key="6">
    <source>
        <dbReference type="ARBA" id="ARBA00022989"/>
    </source>
</evidence>
<evidence type="ECO:0000256" key="1">
    <source>
        <dbReference type="ARBA" id="ARBA00004141"/>
    </source>
</evidence>
<feature type="transmembrane region" description="Helical" evidence="9">
    <location>
        <begin position="178"/>
        <end position="197"/>
    </location>
</feature>
<evidence type="ECO:0000256" key="4">
    <source>
        <dbReference type="ARBA" id="ARBA00022692"/>
    </source>
</evidence>
<dbReference type="OrthoDB" id="655540at2759"/>
<evidence type="ECO:0000256" key="8">
    <source>
        <dbReference type="SAM" id="MobiDB-lite"/>
    </source>
</evidence>